<dbReference type="RefSeq" id="WP_162264711.1">
    <property type="nucleotide sequence ID" value="NZ_LN885086.1"/>
</dbReference>
<dbReference type="Pfam" id="PF02834">
    <property type="entry name" value="LigT_PEase"/>
    <property type="match status" value="2"/>
</dbReference>
<accession>A0A0S4KVS7</accession>
<feature type="short sequence motif" description="HXTX 1" evidence="2">
    <location>
        <begin position="48"/>
        <end position="51"/>
    </location>
</feature>
<dbReference type="PANTHER" id="PTHR35561">
    <property type="entry name" value="RNA 2',3'-CYCLIC PHOSPHODIESTERASE"/>
    <property type="match status" value="1"/>
</dbReference>
<evidence type="ECO:0000256" key="1">
    <source>
        <dbReference type="ARBA" id="ARBA00022801"/>
    </source>
</evidence>
<dbReference type="InterPro" id="IPR009097">
    <property type="entry name" value="Cyclic_Pdiesterase"/>
</dbReference>
<dbReference type="NCBIfam" id="TIGR02258">
    <property type="entry name" value="2_5_ligase"/>
    <property type="match status" value="1"/>
</dbReference>
<dbReference type="GO" id="GO:0016874">
    <property type="term" value="F:ligase activity"/>
    <property type="evidence" value="ECO:0007669"/>
    <property type="project" value="UniProtKB-KW"/>
</dbReference>
<evidence type="ECO:0000313" key="4">
    <source>
        <dbReference type="EMBL" id="CUQ67497.1"/>
    </source>
</evidence>
<dbReference type="InterPro" id="IPR014051">
    <property type="entry name" value="Phosphoesterase_HXTX"/>
</dbReference>
<feature type="short sequence motif" description="HXTX 2" evidence="2">
    <location>
        <begin position="143"/>
        <end position="146"/>
    </location>
</feature>
<protein>
    <recommendedName>
        <fullName evidence="2">RNA 2',3'-cyclic phosphodiesterase</fullName>
        <shortName evidence="2">RNA 2',3'-CPDase</shortName>
        <ecNumber evidence="2">3.1.4.58</ecNumber>
    </recommendedName>
</protein>
<dbReference type="SUPFAM" id="SSF55144">
    <property type="entry name" value="LigT-like"/>
    <property type="match status" value="1"/>
</dbReference>
<feature type="active site" description="Proton donor" evidence="2">
    <location>
        <position position="48"/>
    </location>
</feature>
<dbReference type="EC" id="3.1.4.58" evidence="2"/>
<evidence type="ECO:0000256" key="2">
    <source>
        <dbReference type="HAMAP-Rule" id="MF_01940"/>
    </source>
</evidence>
<proteinExistence type="inferred from homology"/>
<feature type="domain" description="Phosphoesterase HXTX" evidence="3">
    <location>
        <begin position="110"/>
        <end position="194"/>
    </location>
</feature>
<keyword evidence="1 2" id="KW-0378">Hydrolase</keyword>
<dbReference type="Proteomes" id="UP000066284">
    <property type="component" value="Chromosome 1"/>
</dbReference>
<feature type="active site" description="Proton acceptor" evidence="2">
    <location>
        <position position="143"/>
    </location>
</feature>
<comment type="similarity">
    <text evidence="2">Belongs to the 2H phosphoesterase superfamily. ThpR family.</text>
</comment>
<reference evidence="5" key="1">
    <citation type="submission" date="2015-09" db="EMBL/GenBank/DDBJ databases">
        <authorList>
            <person name="Daims H."/>
        </authorList>
    </citation>
    <scope>NUCLEOTIDE SEQUENCE [LARGE SCALE GENOMIC DNA]</scope>
</reference>
<keyword evidence="5" id="KW-1185">Reference proteome</keyword>
<evidence type="ECO:0000313" key="5">
    <source>
        <dbReference type="Proteomes" id="UP000066284"/>
    </source>
</evidence>
<name>A0A0S4KVS7_9BACT</name>
<dbReference type="GO" id="GO:0004113">
    <property type="term" value="F:2',3'-cyclic-nucleotide 3'-phosphodiesterase activity"/>
    <property type="evidence" value="ECO:0007669"/>
    <property type="project" value="InterPro"/>
</dbReference>
<organism evidence="4 5">
    <name type="scientific">Candidatus Nitrospira inopinata</name>
    <dbReference type="NCBI Taxonomy" id="1715989"/>
    <lineage>
        <taxon>Bacteria</taxon>
        <taxon>Pseudomonadati</taxon>
        <taxon>Nitrospirota</taxon>
        <taxon>Nitrospiria</taxon>
        <taxon>Nitrospirales</taxon>
        <taxon>Nitrospiraceae</taxon>
        <taxon>Nitrospira</taxon>
    </lineage>
</organism>
<comment type="catalytic activity">
    <reaction evidence="2">
        <text>a 3'-end 2',3'-cyclophospho-ribonucleotide-RNA + H2O = a 3'-end 2'-phospho-ribonucleotide-RNA + H(+)</text>
        <dbReference type="Rhea" id="RHEA:11828"/>
        <dbReference type="Rhea" id="RHEA-COMP:10464"/>
        <dbReference type="Rhea" id="RHEA-COMP:17353"/>
        <dbReference type="ChEBI" id="CHEBI:15377"/>
        <dbReference type="ChEBI" id="CHEBI:15378"/>
        <dbReference type="ChEBI" id="CHEBI:83064"/>
        <dbReference type="ChEBI" id="CHEBI:173113"/>
        <dbReference type="EC" id="3.1.4.58"/>
    </reaction>
</comment>
<comment type="function">
    <text evidence="2">Hydrolyzes RNA 2',3'-cyclic phosphodiester to an RNA 2'-phosphomonoester.</text>
</comment>
<dbReference type="GO" id="GO:0008664">
    <property type="term" value="F:RNA 2',3'-cyclic 3'-phosphodiesterase activity"/>
    <property type="evidence" value="ECO:0007669"/>
    <property type="project" value="UniProtKB-EC"/>
</dbReference>
<keyword evidence="4" id="KW-0436">Ligase</keyword>
<sequence>MLRAFLAVELGEDLKRQVTLVQEDLRRRLGREAPKAARIAWVQASSIHLTVKFLGDIDESLIEPMRRAVGVAIREHRPVFIPLERIGAFPHPREPRVLWVGPQAEWEESEEAQRLAAFHRMVEDCCASLGCAMALDRRPFSPHLTLARVKEGAREVGRLLAASGVMDRPLFLGTLAMESIALIKSDLKPAGPIYTKLWQVGVGGGSDG</sequence>
<gene>
    <name evidence="4" type="ORF">NITINOP_2525</name>
</gene>
<dbReference type="HAMAP" id="MF_01940">
    <property type="entry name" value="RNA_CPDase"/>
    <property type="match status" value="1"/>
</dbReference>
<dbReference type="Gene3D" id="3.90.1140.10">
    <property type="entry name" value="Cyclic phosphodiesterase"/>
    <property type="match status" value="1"/>
</dbReference>
<dbReference type="KEGG" id="nio:NITINOP_2525"/>
<dbReference type="STRING" id="1715989.NITINOP_2525"/>
<dbReference type="InterPro" id="IPR004175">
    <property type="entry name" value="RNA_CPDase"/>
</dbReference>
<feature type="domain" description="Phosphoesterase HXTX" evidence="3">
    <location>
        <begin position="27"/>
        <end position="99"/>
    </location>
</feature>
<evidence type="ECO:0000259" key="3">
    <source>
        <dbReference type="Pfam" id="PF02834"/>
    </source>
</evidence>
<dbReference type="PANTHER" id="PTHR35561:SF1">
    <property type="entry name" value="RNA 2',3'-CYCLIC PHOSPHODIESTERASE"/>
    <property type="match status" value="1"/>
</dbReference>
<dbReference type="AlphaFoldDB" id="A0A0S4KVS7"/>
<dbReference type="EMBL" id="LN885086">
    <property type="protein sequence ID" value="CUQ67497.1"/>
    <property type="molecule type" value="Genomic_DNA"/>
</dbReference>